<evidence type="ECO:0000313" key="2">
    <source>
        <dbReference type="EMBL" id="SBS72182.1"/>
    </source>
</evidence>
<organism evidence="2">
    <name type="scientific">uncultured Microbacterium sp</name>
    <dbReference type="NCBI Taxonomy" id="191216"/>
    <lineage>
        <taxon>Bacteria</taxon>
        <taxon>Bacillati</taxon>
        <taxon>Actinomycetota</taxon>
        <taxon>Actinomycetes</taxon>
        <taxon>Micrococcales</taxon>
        <taxon>Microbacteriaceae</taxon>
        <taxon>Microbacterium</taxon>
        <taxon>environmental samples</taxon>
    </lineage>
</organism>
<gene>
    <name evidence="2" type="ORF">MIPYR_20462</name>
</gene>
<proteinExistence type="predicted"/>
<feature type="region of interest" description="Disordered" evidence="1">
    <location>
        <begin position="1"/>
        <end position="25"/>
    </location>
</feature>
<reference evidence="2" key="1">
    <citation type="submission" date="2016-03" db="EMBL/GenBank/DDBJ databases">
        <authorList>
            <person name="Ploux O."/>
        </authorList>
    </citation>
    <scope>NUCLEOTIDE SEQUENCE</scope>
    <source>
        <strain evidence="2">UC1</strain>
    </source>
</reference>
<sequence length="92" mass="10345">MRSWCSPCSPERYPSRSAEIPRSHLSDTNRHNLVELMRFERLDLANWSTNTSSGRPTMAALIAQSGSGTVRIADRHRDRHWPRAGVPGPPPP</sequence>
<dbReference type="AlphaFoldDB" id="A0A1Y5P0I6"/>
<name>A0A1Y5P0I6_9MICO</name>
<dbReference type="EMBL" id="FLQR01000006">
    <property type="protein sequence ID" value="SBS72182.1"/>
    <property type="molecule type" value="Genomic_DNA"/>
</dbReference>
<accession>A0A1Y5P0I6</accession>
<evidence type="ECO:0000256" key="1">
    <source>
        <dbReference type="SAM" id="MobiDB-lite"/>
    </source>
</evidence>
<protein>
    <submittedName>
        <fullName evidence="2">Uncharacterized protein</fullName>
    </submittedName>
</protein>